<keyword evidence="1" id="KW-0812">Transmembrane</keyword>
<name>A0A074ZEB7_OPIVI</name>
<keyword evidence="1" id="KW-0472">Membrane</keyword>
<dbReference type="OrthoDB" id="10363067at2759"/>
<protein>
    <submittedName>
        <fullName evidence="2">Uncharacterized protein</fullName>
    </submittedName>
</protein>
<reference evidence="2 3" key="1">
    <citation type="submission" date="2013-11" db="EMBL/GenBank/DDBJ databases">
        <title>Opisthorchis viverrini - life in the bile duct.</title>
        <authorList>
            <person name="Young N.D."/>
            <person name="Nagarajan N."/>
            <person name="Lin S.J."/>
            <person name="Korhonen P.K."/>
            <person name="Jex A.R."/>
            <person name="Hall R.S."/>
            <person name="Safavi-Hemami H."/>
            <person name="Kaewkong W."/>
            <person name="Bertrand D."/>
            <person name="Gao S."/>
            <person name="Seet Q."/>
            <person name="Wongkham S."/>
            <person name="Teh B.T."/>
            <person name="Wongkham C."/>
            <person name="Intapan P.M."/>
            <person name="Maleewong W."/>
            <person name="Yang X."/>
            <person name="Hu M."/>
            <person name="Wang Z."/>
            <person name="Hofmann A."/>
            <person name="Sternberg P.W."/>
            <person name="Tan P."/>
            <person name="Wang J."/>
            <person name="Gasser R.B."/>
        </authorList>
    </citation>
    <scope>NUCLEOTIDE SEQUENCE [LARGE SCALE GENOMIC DNA]</scope>
</reference>
<dbReference type="GeneID" id="20324319"/>
<proteinExistence type="predicted"/>
<dbReference type="AlphaFoldDB" id="A0A074ZEB7"/>
<evidence type="ECO:0000313" key="2">
    <source>
        <dbReference type="EMBL" id="KER21555.1"/>
    </source>
</evidence>
<dbReference type="RefSeq" id="XP_009174702.1">
    <property type="nucleotide sequence ID" value="XM_009176438.1"/>
</dbReference>
<dbReference type="EMBL" id="KL596958">
    <property type="protein sequence ID" value="KER21555.1"/>
    <property type="molecule type" value="Genomic_DNA"/>
</dbReference>
<evidence type="ECO:0000313" key="3">
    <source>
        <dbReference type="Proteomes" id="UP000054324"/>
    </source>
</evidence>
<dbReference type="Proteomes" id="UP000054324">
    <property type="component" value="Unassembled WGS sequence"/>
</dbReference>
<keyword evidence="1" id="KW-1133">Transmembrane helix</keyword>
<dbReference type="CTD" id="20324319"/>
<keyword evidence="3" id="KW-1185">Reference proteome</keyword>
<organism evidence="2 3">
    <name type="scientific">Opisthorchis viverrini</name>
    <name type="common">Southeast Asian liver fluke</name>
    <dbReference type="NCBI Taxonomy" id="6198"/>
    <lineage>
        <taxon>Eukaryota</taxon>
        <taxon>Metazoa</taxon>
        <taxon>Spiralia</taxon>
        <taxon>Lophotrochozoa</taxon>
        <taxon>Platyhelminthes</taxon>
        <taxon>Trematoda</taxon>
        <taxon>Digenea</taxon>
        <taxon>Opisthorchiida</taxon>
        <taxon>Opisthorchiata</taxon>
        <taxon>Opisthorchiidae</taxon>
        <taxon>Opisthorchis</taxon>
    </lineage>
</organism>
<dbReference type="KEGG" id="ovi:T265_10151"/>
<feature type="transmembrane region" description="Helical" evidence="1">
    <location>
        <begin position="21"/>
        <end position="39"/>
    </location>
</feature>
<evidence type="ECO:0000256" key="1">
    <source>
        <dbReference type="SAM" id="Phobius"/>
    </source>
</evidence>
<accession>A0A074ZEB7</accession>
<gene>
    <name evidence="2" type="ORF">T265_10151</name>
</gene>
<sequence length="132" mass="15522">MPTSKYSKFKKRFALYQSYPNMTYNLYLSCIVTVCFLILTCKTDPLGVEKEWGPNSYSAELEDADLEKRFLLSLPRPRQRRFFLGLPVMKNRARRVGKRTDEPDYDEYDAERGGPLSFRKRFLLGLGSRRHP</sequence>